<organism evidence="3 4">
    <name type="scientific">Geomonas terrae</name>
    <dbReference type="NCBI Taxonomy" id="2562681"/>
    <lineage>
        <taxon>Bacteria</taxon>
        <taxon>Pseudomonadati</taxon>
        <taxon>Thermodesulfobacteriota</taxon>
        <taxon>Desulfuromonadia</taxon>
        <taxon>Geobacterales</taxon>
        <taxon>Geobacteraceae</taxon>
        <taxon>Geomonas</taxon>
    </lineage>
</organism>
<accession>A0A4S1C9I1</accession>
<dbReference type="GO" id="GO:0003677">
    <property type="term" value="F:DNA binding"/>
    <property type="evidence" value="ECO:0007669"/>
    <property type="project" value="InterPro"/>
</dbReference>
<evidence type="ECO:0000313" key="4">
    <source>
        <dbReference type="Proteomes" id="UP000306416"/>
    </source>
</evidence>
<dbReference type="InterPro" id="IPR011010">
    <property type="entry name" value="DNA_brk_join_enz"/>
</dbReference>
<comment type="caution">
    <text evidence="3">The sequence shown here is derived from an EMBL/GenBank/DDBJ whole genome shotgun (WGS) entry which is preliminary data.</text>
</comment>
<dbReference type="SUPFAM" id="SSF56349">
    <property type="entry name" value="DNA breaking-rejoining enzymes"/>
    <property type="match status" value="1"/>
</dbReference>
<sequence>MGVELNGGRNRPLYKLCRSFLDIPPQDSMSERCLALKHIDESTEFLGLELREQIYELRFTLDGEDTLVCHVKRHGITSVLKIGFTLWPVEFRDYLTRQASIFTAKREKINQSSFYRTVFGIEIGEFQGGNEPHQIAQFKTFKRHVYDIIGKAEKVQQVVLPKSNAAAMRMDTDVWKVFWVKSEGTSLQSAEFDFSVVKNPYFKSAFKYWLINKRWRNKVTSFRGSTFTGMIARAFNFLSDKIGVATPSAVTATHIRRLVQYLCCEARSYKNKPLAMASVRGHFKILNQMFDWLARTTVIVPDGQPPVLKNVFRTVSFKNESDHTASTEYIPEEIVLQLLLHKTELPIEVNRCLTIMMEMGLRYLDAVMIEEGGLTYDDDIEMHILKYIPQKTKNHRVRRGLSLYHEVGVQDLDVVRALLEQERASEALRAETGTKLIFVKKSSDESSKVNVLSAHGFTHPIRMLIAKHNITDHDGNLWDFKSHQCRKTVAVVMVENKARPIEVRQFLGHLDQKTTDGIYAEVRKLRQGELNHEFFEKKFRAQVPQKQLSKFSEEERRVLYTEFALGQRDVELGRCVKHASEGPCSKRPGETNCATCKNLCTGPQFKPKWLSLVESQRRETAELEAVYAKAGIPESEYCEYREYQKSKRLLMAYSSTLENIESYDGTLC</sequence>
<dbReference type="Proteomes" id="UP000306416">
    <property type="component" value="Unassembled WGS sequence"/>
</dbReference>
<dbReference type="RefSeq" id="WP_135873148.1">
    <property type="nucleotide sequence ID" value="NZ_SRSC01000007.1"/>
</dbReference>
<dbReference type="GO" id="GO:0006310">
    <property type="term" value="P:DNA recombination"/>
    <property type="evidence" value="ECO:0007669"/>
    <property type="project" value="UniProtKB-KW"/>
</dbReference>
<dbReference type="EMBL" id="SRSC01000007">
    <property type="protein sequence ID" value="TGU69924.1"/>
    <property type="molecule type" value="Genomic_DNA"/>
</dbReference>
<dbReference type="PROSITE" id="PS51898">
    <property type="entry name" value="TYR_RECOMBINASE"/>
    <property type="match status" value="1"/>
</dbReference>
<keyword evidence="1" id="KW-0233">DNA recombination</keyword>
<feature type="domain" description="Tyr recombinase" evidence="2">
    <location>
        <begin position="325"/>
        <end position="532"/>
    </location>
</feature>
<evidence type="ECO:0000313" key="3">
    <source>
        <dbReference type="EMBL" id="TGU69924.1"/>
    </source>
</evidence>
<keyword evidence="4" id="KW-1185">Reference proteome</keyword>
<dbReference type="Pfam" id="PF00589">
    <property type="entry name" value="Phage_integrase"/>
    <property type="match status" value="1"/>
</dbReference>
<name>A0A4S1C9I1_9BACT</name>
<dbReference type="AlphaFoldDB" id="A0A4S1C9I1"/>
<proteinExistence type="predicted"/>
<gene>
    <name evidence="3" type="ORF">E4633_20240</name>
</gene>
<evidence type="ECO:0000256" key="1">
    <source>
        <dbReference type="ARBA" id="ARBA00023172"/>
    </source>
</evidence>
<protein>
    <recommendedName>
        <fullName evidence="2">Tyr recombinase domain-containing protein</fullName>
    </recommendedName>
</protein>
<dbReference type="GO" id="GO:0015074">
    <property type="term" value="P:DNA integration"/>
    <property type="evidence" value="ECO:0007669"/>
    <property type="project" value="InterPro"/>
</dbReference>
<dbReference type="InterPro" id="IPR002104">
    <property type="entry name" value="Integrase_catalytic"/>
</dbReference>
<reference evidence="3 4" key="1">
    <citation type="submission" date="2019-04" db="EMBL/GenBank/DDBJ databases">
        <title>Geobacter oryzae sp. nov., ferric-reducing bacteria isolated from paddy soil.</title>
        <authorList>
            <person name="Xu Z."/>
            <person name="Masuda Y."/>
            <person name="Itoh H."/>
            <person name="Senoo K."/>
        </authorList>
    </citation>
    <scope>NUCLEOTIDE SEQUENCE [LARGE SCALE GENOMIC DNA]</scope>
    <source>
        <strain evidence="3 4">Red111</strain>
    </source>
</reference>
<dbReference type="Gene3D" id="1.10.443.10">
    <property type="entry name" value="Intergrase catalytic core"/>
    <property type="match status" value="1"/>
</dbReference>
<evidence type="ECO:0000259" key="2">
    <source>
        <dbReference type="PROSITE" id="PS51898"/>
    </source>
</evidence>
<dbReference type="InterPro" id="IPR013762">
    <property type="entry name" value="Integrase-like_cat_sf"/>
</dbReference>